<evidence type="ECO:0000313" key="2">
    <source>
        <dbReference type="Proteomes" id="UP000629468"/>
    </source>
</evidence>
<evidence type="ECO:0000313" key="1">
    <source>
        <dbReference type="EMBL" id="KAF7763473.1"/>
    </source>
</evidence>
<sequence>MAVLRDLPKVEHLDIATVAKREQATSVVLGHGAGGYCTLFKNYCRVRSYRRQRYQNVFAIISHTSVIPRCYGFQWHQ</sequence>
<dbReference type="Proteomes" id="UP000629468">
    <property type="component" value="Unassembled WGS sequence"/>
</dbReference>
<dbReference type="AlphaFoldDB" id="A0A8H7C509"/>
<protein>
    <submittedName>
        <fullName evidence="1">Uncharacterized protein</fullName>
    </submittedName>
</protein>
<accession>A0A8H7C509</accession>
<organism evidence="1 2">
    <name type="scientific">Agaricus bisporus var. burnettii</name>
    <dbReference type="NCBI Taxonomy" id="192524"/>
    <lineage>
        <taxon>Eukaryota</taxon>
        <taxon>Fungi</taxon>
        <taxon>Dikarya</taxon>
        <taxon>Basidiomycota</taxon>
        <taxon>Agaricomycotina</taxon>
        <taxon>Agaricomycetes</taxon>
        <taxon>Agaricomycetidae</taxon>
        <taxon>Agaricales</taxon>
        <taxon>Agaricineae</taxon>
        <taxon>Agaricaceae</taxon>
        <taxon>Agaricus</taxon>
    </lineage>
</organism>
<reference evidence="1 2" key="1">
    <citation type="journal article" name="Sci. Rep.">
        <title>Telomere-to-telomere assembled and centromere annotated genomes of the two main subspecies of the button mushroom Agaricus bisporus reveal especially polymorphic chromosome ends.</title>
        <authorList>
            <person name="Sonnenberg A.S.M."/>
            <person name="Sedaghat-Telgerd N."/>
            <person name="Lavrijssen B."/>
            <person name="Ohm R.A."/>
            <person name="Hendrickx P.M."/>
            <person name="Scholtmeijer K."/>
            <person name="Baars J.J.P."/>
            <person name="van Peer A."/>
        </authorList>
    </citation>
    <scope>NUCLEOTIDE SEQUENCE [LARGE SCALE GENOMIC DNA]</scope>
    <source>
        <strain evidence="1 2">H119_p4</strain>
    </source>
</reference>
<gene>
    <name evidence="1" type="ORF">Agabi119p4_8010</name>
</gene>
<proteinExistence type="predicted"/>
<comment type="caution">
    <text evidence="1">The sequence shown here is derived from an EMBL/GenBank/DDBJ whole genome shotgun (WGS) entry which is preliminary data.</text>
</comment>
<dbReference type="EMBL" id="JABXXO010000011">
    <property type="protein sequence ID" value="KAF7763473.1"/>
    <property type="molecule type" value="Genomic_DNA"/>
</dbReference>
<name>A0A8H7C509_AGABI</name>